<dbReference type="PANTHER" id="PTHR42794:SF1">
    <property type="entry name" value="HEMIN IMPORT ATP-BINDING PROTEIN HMUV"/>
    <property type="match status" value="1"/>
</dbReference>
<dbReference type="PANTHER" id="PTHR42794">
    <property type="entry name" value="HEMIN IMPORT ATP-BINDING PROTEIN HMUV"/>
    <property type="match status" value="1"/>
</dbReference>
<name>X1BUH3_9ZZZZ</name>
<evidence type="ECO:0008006" key="4">
    <source>
        <dbReference type="Google" id="ProtNLM"/>
    </source>
</evidence>
<dbReference type="AlphaFoldDB" id="X1BUH3"/>
<proteinExistence type="predicted"/>
<evidence type="ECO:0000313" key="3">
    <source>
        <dbReference type="EMBL" id="GAG98705.1"/>
    </source>
</evidence>
<gene>
    <name evidence="3" type="ORF">S01H4_45382</name>
</gene>
<dbReference type="EMBL" id="BART01025260">
    <property type="protein sequence ID" value="GAG98705.1"/>
    <property type="molecule type" value="Genomic_DNA"/>
</dbReference>
<keyword evidence="1" id="KW-0813">Transport</keyword>
<evidence type="ECO:0000256" key="1">
    <source>
        <dbReference type="ARBA" id="ARBA00022448"/>
    </source>
</evidence>
<evidence type="ECO:0000256" key="2">
    <source>
        <dbReference type="ARBA" id="ARBA00022967"/>
    </source>
</evidence>
<feature type="non-terminal residue" evidence="3">
    <location>
        <position position="1"/>
    </location>
</feature>
<keyword evidence="2" id="KW-1278">Translocase</keyword>
<accession>X1BUH3</accession>
<reference evidence="3" key="1">
    <citation type="journal article" date="2014" name="Front. Microbiol.">
        <title>High frequency of phylogenetically diverse reductive dehalogenase-homologous genes in deep subseafloor sedimentary metagenomes.</title>
        <authorList>
            <person name="Kawai M."/>
            <person name="Futagami T."/>
            <person name="Toyoda A."/>
            <person name="Takaki Y."/>
            <person name="Nishi S."/>
            <person name="Hori S."/>
            <person name="Arai W."/>
            <person name="Tsubouchi T."/>
            <person name="Morono Y."/>
            <person name="Uchiyama I."/>
            <person name="Ito T."/>
            <person name="Fujiyama A."/>
            <person name="Inagaki F."/>
            <person name="Takami H."/>
        </authorList>
    </citation>
    <scope>NUCLEOTIDE SEQUENCE</scope>
    <source>
        <strain evidence="3">Expedition CK06-06</strain>
    </source>
</reference>
<protein>
    <recommendedName>
        <fullName evidence="4">ABC transporter domain-containing protein</fullName>
    </recommendedName>
</protein>
<comment type="caution">
    <text evidence="3">The sequence shown here is derived from an EMBL/GenBank/DDBJ whole genome shotgun (WGS) entry which is preliminary data.</text>
</comment>
<sequence>LNLAAQYADRVALVHRGRLLAIGEPKEVLTPTNIRRAFEADVVVGHNPLTNSLYINTVPYRRKASPPLGKVHVICGGGSGVAVLHALADRFSLSVGVISPLDSDFQAAQRLGAKIVIDAPFGPISPKAYKENLDTMRSSDGVVICDTPFGPGNLLNLRAALELENKVNIYVLNPEEIEKRDYTGGQAAQLVHQLVRSGAVPISSVKELKRCLAVDYCSTDRGVDRQTEAL</sequence>
<organism evidence="3">
    <name type="scientific">marine sediment metagenome</name>
    <dbReference type="NCBI Taxonomy" id="412755"/>
    <lineage>
        <taxon>unclassified sequences</taxon>
        <taxon>metagenomes</taxon>
        <taxon>ecological metagenomes</taxon>
    </lineage>
</organism>